<dbReference type="RefSeq" id="XP_005648854.1">
    <property type="nucleotide sequence ID" value="XM_005648797.1"/>
</dbReference>
<sequence length="113" mass="12460">MGPCQRVLTNTIHFFDVHTDAIDIVQLDRTEAVKVLWAGRVDALVIPPQIGYLAEFQEWDTLLLVEYLAGASLQPEDLAGAVAKDRLLDQQAPAHGAAQMTWMCIIQADLLSC</sequence>
<name>I0Z0Z1_COCSC</name>
<dbReference type="AlphaFoldDB" id="I0Z0Z1"/>
<evidence type="ECO:0008006" key="3">
    <source>
        <dbReference type="Google" id="ProtNLM"/>
    </source>
</evidence>
<dbReference type="OrthoDB" id="10609597at2759"/>
<dbReference type="Proteomes" id="UP000007264">
    <property type="component" value="Unassembled WGS sequence"/>
</dbReference>
<accession>I0Z0Z1</accession>
<organism evidence="1 2">
    <name type="scientific">Coccomyxa subellipsoidea (strain C-169)</name>
    <name type="common">Green microalga</name>
    <dbReference type="NCBI Taxonomy" id="574566"/>
    <lineage>
        <taxon>Eukaryota</taxon>
        <taxon>Viridiplantae</taxon>
        <taxon>Chlorophyta</taxon>
        <taxon>core chlorophytes</taxon>
        <taxon>Trebouxiophyceae</taxon>
        <taxon>Trebouxiophyceae incertae sedis</taxon>
        <taxon>Coccomyxaceae</taxon>
        <taxon>Coccomyxa</taxon>
        <taxon>Coccomyxa subellipsoidea</taxon>
    </lineage>
</organism>
<proteinExistence type="predicted"/>
<gene>
    <name evidence="1" type="ORF">COCSUDRAFT_62810</name>
</gene>
<dbReference type="GeneID" id="17042308"/>
<evidence type="ECO:0000313" key="1">
    <source>
        <dbReference type="EMBL" id="EIE24310.1"/>
    </source>
</evidence>
<keyword evidence="2" id="KW-1185">Reference proteome</keyword>
<reference evidence="1 2" key="1">
    <citation type="journal article" date="2012" name="Genome Biol.">
        <title>The genome of the polar eukaryotic microalga coccomyxa subellipsoidea reveals traits of cold adaptation.</title>
        <authorList>
            <person name="Blanc G."/>
            <person name="Agarkova I."/>
            <person name="Grimwood J."/>
            <person name="Kuo A."/>
            <person name="Brueggeman A."/>
            <person name="Dunigan D."/>
            <person name="Gurnon J."/>
            <person name="Ladunga I."/>
            <person name="Lindquist E."/>
            <person name="Lucas S."/>
            <person name="Pangilinan J."/>
            <person name="Proschold T."/>
            <person name="Salamov A."/>
            <person name="Schmutz J."/>
            <person name="Weeks D."/>
            <person name="Yamada T."/>
            <person name="Claverie J.M."/>
            <person name="Grigoriev I."/>
            <person name="Van Etten J."/>
            <person name="Lomsadze A."/>
            <person name="Borodovsky M."/>
        </authorList>
    </citation>
    <scope>NUCLEOTIDE SEQUENCE [LARGE SCALE GENOMIC DNA]</scope>
    <source>
        <strain evidence="1 2">C-169</strain>
    </source>
</reference>
<dbReference type="KEGG" id="csl:COCSUDRAFT_62810"/>
<dbReference type="EMBL" id="AGSI01000006">
    <property type="protein sequence ID" value="EIE24310.1"/>
    <property type="molecule type" value="Genomic_DNA"/>
</dbReference>
<protein>
    <recommendedName>
        <fullName evidence="3">Protein kinase domain-containing protein</fullName>
    </recommendedName>
</protein>
<evidence type="ECO:0000313" key="2">
    <source>
        <dbReference type="Proteomes" id="UP000007264"/>
    </source>
</evidence>
<comment type="caution">
    <text evidence="1">The sequence shown here is derived from an EMBL/GenBank/DDBJ whole genome shotgun (WGS) entry which is preliminary data.</text>
</comment>